<dbReference type="Proteomes" id="UP001160148">
    <property type="component" value="Unassembled WGS sequence"/>
</dbReference>
<proteinExistence type="predicted"/>
<feature type="domain" description="Protein SirB1 N-terminal" evidence="1">
    <location>
        <begin position="262"/>
        <end position="323"/>
    </location>
</feature>
<evidence type="ECO:0000259" key="1">
    <source>
        <dbReference type="Pfam" id="PF13369"/>
    </source>
</evidence>
<evidence type="ECO:0000313" key="2">
    <source>
        <dbReference type="EMBL" id="CAI6361860.1"/>
    </source>
</evidence>
<gene>
    <name evidence="2" type="ORF">MEUPH1_LOCUS16995</name>
</gene>
<keyword evidence="3" id="KW-1185">Reference proteome</keyword>
<dbReference type="AlphaFoldDB" id="A0AAV0X0Q9"/>
<evidence type="ECO:0000313" key="3">
    <source>
        <dbReference type="Proteomes" id="UP001160148"/>
    </source>
</evidence>
<reference evidence="2 3" key="1">
    <citation type="submission" date="2023-01" db="EMBL/GenBank/DDBJ databases">
        <authorList>
            <person name="Whitehead M."/>
        </authorList>
    </citation>
    <scope>NUCLEOTIDE SEQUENCE [LARGE SCALE GENOMIC DNA]</scope>
</reference>
<sequence length="599" mass="70135">MNTSSSNTAATTILDLPAELIEHICCWDSLKLVDVLNLAVTHSKLENCLFQESNSRLWKSKFIQKYGLLDNEEYGVVIDEENSWKDEIKMRISLDKAVSDEIKQMPSKYMMIRDIPYHAFPLNQYLHSKNEGHRFYILSATAAYYKQQQSNECCDDLLFMAHQFLMYSCQVYFGYKIRNFLSLPPAEQIVERGFYLLERCFCPTVDKPYQDMNKSLNNIAINVYNRIWSANPVHPLFEHENCLKKVVERGKFNLDHDLFDETSTMFILDNIRQIIFSEDQLVCNCTGNLNCFFLQQVIEKRKGSVFLLCVIFESVARRLGVKVFITASSVFKYAKNFVTWSSSWPGNKIKNPTCYLVDIANRGVMKVNRVSRKLPKQYIGTSILDLFWTFSKNVEQVFSAESRRPCKYVWDFQVFLKPDYPNLLIRKADILQLLDFCRCPLLRNPDNPNAPNHEDEKNNIHIDWGHTFPLTPKRRGEFNDPKFAIGMMIAYINTNSREVLLQGIVVGWERICPTNRTEHYYVLIRPQSLEVFDNPSTYIMFDERNGNLQRQLKPDYYRFMNTGKFFTHYSHELCAFMPINSLAQLYPDDLTYTITLENV</sequence>
<organism evidence="2 3">
    <name type="scientific">Macrosiphum euphorbiae</name>
    <name type="common">potato aphid</name>
    <dbReference type="NCBI Taxonomy" id="13131"/>
    <lineage>
        <taxon>Eukaryota</taxon>
        <taxon>Metazoa</taxon>
        <taxon>Ecdysozoa</taxon>
        <taxon>Arthropoda</taxon>
        <taxon>Hexapoda</taxon>
        <taxon>Insecta</taxon>
        <taxon>Pterygota</taxon>
        <taxon>Neoptera</taxon>
        <taxon>Paraneoptera</taxon>
        <taxon>Hemiptera</taxon>
        <taxon>Sternorrhyncha</taxon>
        <taxon>Aphidomorpha</taxon>
        <taxon>Aphidoidea</taxon>
        <taxon>Aphididae</taxon>
        <taxon>Macrosiphini</taxon>
        <taxon>Macrosiphum</taxon>
    </lineage>
</organism>
<protein>
    <recommendedName>
        <fullName evidence="1">Protein SirB1 N-terminal domain-containing protein</fullName>
    </recommendedName>
</protein>
<dbReference type="Pfam" id="PF13369">
    <property type="entry name" value="Transglut_core2"/>
    <property type="match status" value="1"/>
</dbReference>
<name>A0AAV0X0Q9_9HEMI</name>
<dbReference type="InterPro" id="IPR032698">
    <property type="entry name" value="SirB1_N"/>
</dbReference>
<dbReference type="EMBL" id="CARXXK010000003">
    <property type="protein sequence ID" value="CAI6361860.1"/>
    <property type="molecule type" value="Genomic_DNA"/>
</dbReference>
<comment type="caution">
    <text evidence="2">The sequence shown here is derived from an EMBL/GenBank/DDBJ whole genome shotgun (WGS) entry which is preliminary data.</text>
</comment>
<accession>A0AAV0X0Q9</accession>